<evidence type="ECO:0000313" key="2">
    <source>
        <dbReference type="EMBL" id="QDV86628.1"/>
    </source>
</evidence>
<name>A0ABX5XX82_9BACT</name>
<protein>
    <recommendedName>
        <fullName evidence="4">Type II secretion system protein D</fullName>
    </recommendedName>
</protein>
<evidence type="ECO:0008006" key="4">
    <source>
        <dbReference type="Google" id="ProtNLM"/>
    </source>
</evidence>
<feature type="signal peptide" evidence="1">
    <location>
        <begin position="1"/>
        <end position="26"/>
    </location>
</feature>
<dbReference type="EMBL" id="CP036432">
    <property type="protein sequence ID" value="QDV86628.1"/>
    <property type="molecule type" value="Genomic_DNA"/>
</dbReference>
<keyword evidence="1" id="KW-0732">Signal</keyword>
<organism evidence="2 3">
    <name type="scientific">Stieleria magnilauensis</name>
    <dbReference type="NCBI Taxonomy" id="2527963"/>
    <lineage>
        <taxon>Bacteria</taxon>
        <taxon>Pseudomonadati</taxon>
        <taxon>Planctomycetota</taxon>
        <taxon>Planctomycetia</taxon>
        <taxon>Pirellulales</taxon>
        <taxon>Pirellulaceae</taxon>
        <taxon>Stieleria</taxon>
    </lineage>
</organism>
<reference evidence="2 3" key="1">
    <citation type="submission" date="2019-02" db="EMBL/GenBank/DDBJ databases">
        <title>Deep-cultivation of Planctomycetes and their phenomic and genomic characterization uncovers novel biology.</title>
        <authorList>
            <person name="Wiegand S."/>
            <person name="Jogler M."/>
            <person name="Boedeker C."/>
            <person name="Pinto D."/>
            <person name="Vollmers J."/>
            <person name="Rivas-Marin E."/>
            <person name="Kohn T."/>
            <person name="Peeters S.H."/>
            <person name="Heuer A."/>
            <person name="Rast P."/>
            <person name="Oberbeckmann S."/>
            <person name="Bunk B."/>
            <person name="Jeske O."/>
            <person name="Meyerdierks A."/>
            <person name="Storesund J.E."/>
            <person name="Kallscheuer N."/>
            <person name="Luecker S."/>
            <person name="Lage O.M."/>
            <person name="Pohl T."/>
            <person name="Merkel B.J."/>
            <person name="Hornburger P."/>
            <person name="Mueller R.-W."/>
            <person name="Bruemmer F."/>
            <person name="Labrenz M."/>
            <person name="Spormann A.M."/>
            <person name="Op den Camp H."/>
            <person name="Overmann J."/>
            <person name="Amann R."/>
            <person name="Jetten M.S.M."/>
            <person name="Mascher T."/>
            <person name="Medema M.H."/>
            <person name="Devos D.P."/>
            <person name="Kaster A.-K."/>
            <person name="Ovreas L."/>
            <person name="Rohde M."/>
            <person name="Galperin M.Y."/>
            <person name="Jogler C."/>
        </authorList>
    </citation>
    <scope>NUCLEOTIDE SEQUENCE [LARGE SCALE GENOMIC DNA]</scope>
    <source>
        <strain evidence="2 3">TBK1r</strain>
    </source>
</reference>
<gene>
    <name evidence="2" type="ORF">TBK1r_56470</name>
</gene>
<proteinExistence type="predicted"/>
<dbReference type="RefSeq" id="WP_145217913.1">
    <property type="nucleotide sequence ID" value="NZ_CP036432.1"/>
</dbReference>
<accession>A0ABX5XX82</accession>
<evidence type="ECO:0000313" key="3">
    <source>
        <dbReference type="Proteomes" id="UP000318081"/>
    </source>
</evidence>
<dbReference type="Proteomes" id="UP000318081">
    <property type="component" value="Chromosome"/>
</dbReference>
<feature type="chain" id="PRO_5047151929" description="Type II secretion system protein D" evidence="1">
    <location>
        <begin position="27"/>
        <end position="138"/>
    </location>
</feature>
<sequence length="138" mass="15305">MNRCSRYLCCSALLLALIVGSGNTSAQERSESTSTVAKLQTHAIPDGFPPDVLAQFASVVPVERMIYFAERRQLVVYGKPELQLEVMKRIVAVPREQRPPTTAAVEPPGQVKALSLPRRPVTIVHLKDLDLLLIRFGR</sequence>
<keyword evidence="3" id="KW-1185">Reference proteome</keyword>
<evidence type="ECO:0000256" key="1">
    <source>
        <dbReference type="SAM" id="SignalP"/>
    </source>
</evidence>